<keyword evidence="3" id="KW-0862">Zinc</keyword>
<proteinExistence type="predicted"/>
<evidence type="ECO:0000313" key="5">
    <source>
        <dbReference type="Proteomes" id="UP000015103"/>
    </source>
</evidence>
<dbReference type="Gene3D" id="3.30.40.10">
    <property type="entry name" value="Zinc/RING finger domain, C3HC4 (zinc finger)"/>
    <property type="match status" value="1"/>
</dbReference>
<dbReference type="EnsemblMetazoa" id="RPRC014891-RA">
    <property type="protein sequence ID" value="RPRC014891-PA"/>
    <property type="gene ID" value="RPRC014891"/>
</dbReference>
<evidence type="ECO:0000256" key="3">
    <source>
        <dbReference type="ARBA" id="ARBA00022833"/>
    </source>
</evidence>
<dbReference type="Pfam" id="PF22586">
    <property type="entry name" value="ANCHR-like_BBOX"/>
    <property type="match status" value="1"/>
</dbReference>
<dbReference type="eggNOG" id="KOG2177">
    <property type="taxonomic scope" value="Eukaryota"/>
</dbReference>
<dbReference type="Proteomes" id="UP000015103">
    <property type="component" value="Unassembled WGS sequence"/>
</dbReference>
<dbReference type="SMART" id="SM00336">
    <property type="entry name" value="BBOX"/>
    <property type="match status" value="1"/>
</dbReference>
<dbReference type="GO" id="GO:0008270">
    <property type="term" value="F:zinc ion binding"/>
    <property type="evidence" value="ECO:0007669"/>
    <property type="project" value="UniProtKB-KW"/>
</dbReference>
<dbReference type="HOGENOM" id="CLU_1013056_0_0_1"/>
<keyword evidence="2" id="KW-0863">Zinc-finger</keyword>
<dbReference type="STRING" id="13249.T1IF22"/>
<keyword evidence="1" id="KW-0479">Metal-binding</keyword>
<sequence length="275" mass="30543">MEFIPDTKLPDCSICSMPFSVNGFLSTKSERIPLLLHCAHPACESCIISNLRMKNFITCLKCKKVSSVMSSTDDSDVLSQFPIDNNLCGMCFNKYNSISLQSDTQIGFIKPVAKKKDTSKTSTLCNECEDERADQSCKQCNAPYCSSCFKKVHSAARALRDHAATPLHESNSANSLGDVEVTSCKAHVTHNLEFHCNDRSKPCFLVHTIFWDLPSLSRGAHGTASFLAVLIADPDYKCHNISSSENKECRNELIEEYVRVSNIQRRLKASKKVSG</sequence>
<dbReference type="PROSITE" id="PS50119">
    <property type="entry name" value="ZF_BBOX"/>
    <property type="match status" value="1"/>
</dbReference>
<evidence type="ECO:0008006" key="6">
    <source>
        <dbReference type="Google" id="ProtNLM"/>
    </source>
</evidence>
<dbReference type="InterPro" id="IPR001841">
    <property type="entry name" value="Znf_RING"/>
</dbReference>
<organism evidence="4 5">
    <name type="scientific">Rhodnius prolixus</name>
    <name type="common">Triatomid bug</name>
    <dbReference type="NCBI Taxonomy" id="13249"/>
    <lineage>
        <taxon>Eukaryota</taxon>
        <taxon>Metazoa</taxon>
        <taxon>Ecdysozoa</taxon>
        <taxon>Arthropoda</taxon>
        <taxon>Hexapoda</taxon>
        <taxon>Insecta</taxon>
        <taxon>Pterygota</taxon>
        <taxon>Neoptera</taxon>
        <taxon>Paraneoptera</taxon>
        <taxon>Hemiptera</taxon>
        <taxon>Heteroptera</taxon>
        <taxon>Panheteroptera</taxon>
        <taxon>Cimicomorpha</taxon>
        <taxon>Reduviidae</taxon>
        <taxon>Triatominae</taxon>
        <taxon>Rhodnius</taxon>
    </lineage>
</organism>
<accession>T1IF22</accession>
<keyword evidence="5" id="KW-1185">Reference proteome</keyword>
<dbReference type="InterPro" id="IPR000315">
    <property type="entry name" value="Znf_B-box"/>
</dbReference>
<dbReference type="VEuPathDB" id="VectorBase:RPRC014891"/>
<dbReference type="EMBL" id="ACPB03007371">
    <property type="status" value="NOT_ANNOTATED_CDS"/>
    <property type="molecule type" value="Genomic_DNA"/>
</dbReference>
<dbReference type="CDD" id="cd19757">
    <property type="entry name" value="Bbox1"/>
    <property type="match status" value="1"/>
</dbReference>
<dbReference type="PROSITE" id="PS50089">
    <property type="entry name" value="ZF_RING_2"/>
    <property type="match status" value="1"/>
</dbReference>
<dbReference type="SUPFAM" id="SSF57850">
    <property type="entry name" value="RING/U-box"/>
    <property type="match status" value="1"/>
</dbReference>
<reference evidence="4" key="1">
    <citation type="submission" date="2015-05" db="UniProtKB">
        <authorList>
            <consortium name="EnsemblMetazoa"/>
        </authorList>
    </citation>
    <scope>IDENTIFICATION</scope>
</reference>
<evidence type="ECO:0000313" key="4">
    <source>
        <dbReference type="EnsemblMetazoa" id="RPRC014891-PA"/>
    </source>
</evidence>
<name>T1IF22_RHOPR</name>
<evidence type="ECO:0000256" key="1">
    <source>
        <dbReference type="ARBA" id="ARBA00022723"/>
    </source>
</evidence>
<evidence type="ECO:0000256" key="2">
    <source>
        <dbReference type="ARBA" id="ARBA00022771"/>
    </source>
</evidence>
<dbReference type="InterPro" id="IPR013083">
    <property type="entry name" value="Znf_RING/FYVE/PHD"/>
</dbReference>
<dbReference type="InParanoid" id="T1IF22"/>
<protein>
    <recommendedName>
        <fullName evidence="6">B box-type domain-containing protein</fullName>
    </recommendedName>
</protein>
<dbReference type="OMA" id="AHPACES"/>
<dbReference type="AlphaFoldDB" id="T1IF22"/>
<dbReference type="Gene3D" id="3.30.160.60">
    <property type="entry name" value="Classic Zinc Finger"/>
    <property type="match status" value="1"/>
</dbReference>